<feature type="non-terminal residue" evidence="2">
    <location>
        <position position="169"/>
    </location>
</feature>
<protein>
    <submittedName>
        <fullName evidence="2">Uncharacterized protein</fullName>
    </submittedName>
</protein>
<feature type="compositionally biased region" description="Pro residues" evidence="1">
    <location>
        <begin position="145"/>
        <end position="156"/>
    </location>
</feature>
<gene>
    <name evidence="2" type="ORF">BIW11_09772</name>
</gene>
<organism evidence="2 3">
    <name type="scientific">Tropilaelaps mercedesae</name>
    <dbReference type="NCBI Taxonomy" id="418985"/>
    <lineage>
        <taxon>Eukaryota</taxon>
        <taxon>Metazoa</taxon>
        <taxon>Ecdysozoa</taxon>
        <taxon>Arthropoda</taxon>
        <taxon>Chelicerata</taxon>
        <taxon>Arachnida</taxon>
        <taxon>Acari</taxon>
        <taxon>Parasitiformes</taxon>
        <taxon>Mesostigmata</taxon>
        <taxon>Gamasina</taxon>
        <taxon>Dermanyssoidea</taxon>
        <taxon>Laelapidae</taxon>
        <taxon>Tropilaelaps</taxon>
    </lineage>
</organism>
<dbReference type="InParanoid" id="A0A1V9XIK4"/>
<dbReference type="AlphaFoldDB" id="A0A1V9XIK4"/>
<comment type="caution">
    <text evidence="2">The sequence shown here is derived from an EMBL/GenBank/DDBJ whole genome shotgun (WGS) entry which is preliminary data.</text>
</comment>
<reference evidence="2 3" key="1">
    <citation type="journal article" date="2017" name="Gigascience">
        <title>Draft genome of the honey bee ectoparasitic mite, Tropilaelaps mercedesae, is shaped by the parasitic life history.</title>
        <authorList>
            <person name="Dong X."/>
            <person name="Armstrong S.D."/>
            <person name="Xia D."/>
            <person name="Makepeace B.L."/>
            <person name="Darby A.C."/>
            <person name="Kadowaki T."/>
        </authorList>
    </citation>
    <scope>NUCLEOTIDE SEQUENCE [LARGE SCALE GENOMIC DNA]</scope>
    <source>
        <strain evidence="2">Wuxi-XJTLU</strain>
    </source>
</reference>
<keyword evidence="3" id="KW-1185">Reference proteome</keyword>
<evidence type="ECO:0000313" key="2">
    <source>
        <dbReference type="EMBL" id="OQR73375.1"/>
    </source>
</evidence>
<sequence length="169" mass="17253">MEIAAAMRSSCSSPPSATISRFASGAAAAVDPTTYAATVTPTPALSCGGGDDDDALFTSRPRLVSLPVQLKHRLELASSDDSSVLPTTSRRLAGDWLLESVSDEDAHWLARVDDRRKSNDEQEGLLPLALAAGSQAHGAIQATAVPPPPPPPPPPFVASAVTTGSGGGT</sequence>
<evidence type="ECO:0000256" key="1">
    <source>
        <dbReference type="SAM" id="MobiDB-lite"/>
    </source>
</evidence>
<dbReference type="Proteomes" id="UP000192247">
    <property type="component" value="Unassembled WGS sequence"/>
</dbReference>
<accession>A0A1V9XIK4</accession>
<name>A0A1V9XIK4_9ACAR</name>
<feature type="region of interest" description="Disordered" evidence="1">
    <location>
        <begin position="136"/>
        <end position="169"/>
    </location>
</feature>
<proteinExistence type="predicted"/>
<dbReference type="EMBL" id="MNPL01010055">
    <property type="protein sequence ID" value="OQR73375.1"/>
    <property type="molecule type" value="Genomic_DNA"/>
</dbReference>
<evidence type="ECO:0000313" key="3">
    <source>
        <dbReference type="Proteomes" id="UP000192247"/>
    </source>
</evidence>